<dbReference type="OMA" id="YELSECA"/>
<evidence type="ECO:0000256" key="1">
    <source>
        <dbReference type="SAM" id="Phobius"/>
    </source>
</evidence>
<keyword evidence="1" id="KW-0812">Transmembrane</keyword>
<reference evidence="3" key="1">
    <citation type="submission" date="2011-05" db="EMBL/GenBank/DDBJ databases">
        <authorList>
            <person name="Richards S.R."/>
            <person name="Qu J."/>
            <person name="Jiang H."/>
            <person name="Jhangiani S.N."/>
            <person name="Agravi P."/>
            <person name="Goodspeed R."/>
            <person name="Gross S."/>
            <person name="Mandapat C."/>
            <person name="Jackson L."/>
            <person name="Mathew T."/>
            <person name="Pu L."/>
            <person name="Thornton R."/>
            <person name="Saada N."/>
            <person name="Wilczek-Boney K.B."/>
            <person name="Lee S."/>
            <person name="Kovar C."/>
            <person name="Wu Y."/>
            <person name="Scherer S.E."/>
            <person name="Worley K.C."/>
            <person name="Muzny D.M."/>
            <person name="Gibbs R."/>
        </authorList>
    </citation>
    <scope>NUCLEOTIDE SEQUENCE</scope>
    <source>
        <strain evidence="3">Brora</strain>
    </source>
</reference>
<evidence type="ECO:0000313" key="2">
    <source>
        <dbReference type="EnsemblMetazoa" id="SMAR000163-PA"/>
    </source>
</evidence>
<keyword evidence="3" id="KW-1185">Reference proteome</keyword>
<dbReference type="PhylomeDB" id="T1IH57"/>
<dbReference type="EnsemblMetazoa" id="SMAR000163-RA">
    <property type="protein sequence ID" value="SMAR000163-PA"/>
    <property type="gene ID" value="SMAR000163"/>
</dbReference>
<dbReference type="AlphaFoldDB" id="T1IH57"/>
<protein>
    <submittedName>
        <fullName evidence="2">Uncharacterized protein</fullName>
    </submittedName>
</protein>
<evidence type="ECO:0000313" key="3">
    <source>
        <dbReference type="Proteomes" id="UP000014500"/>
    </source>
</evidence>
<reference evidence="2" key="2">
    <citation type="submission" date="2015-02" db="UniProtKB">
        <authorList>
            <consortium name="EnsemblMetazoa"/>
        </authorList>
    </citation>
    <scope>IDENTIFICATION</scope>
</reference>
<dbReference type="InterPro" id="IPR005312">
    <property type="entry name" value="DUF1759"/>
</dbReference>
<feature type="transmembrane region" description="Helical" evidence="1">
    <location>
        <begin position="751"/>
        <end position="772"/>
    </location>
</feature>
<keyword evidence="1" id="KW-0472">Membrane</keyword>
<dbReference type="Proteomes" id="UP000014500">
    <property type="component" value="Unassembled WGS sequence"/>
</dbReference>
<proteinExistence type="predicted"/>
<accession>T1IH57</accession>
<dbReference type="HOGENOM" id="CLU_357656_0_0_1"/>
<organism evidence="2 3">
    <name type="scientific">Strigamia maritima</name>
    <name type="common">European centipede</name>
    <name type="synonym">Geophilus maritimus</name>
    <dbReference type="NCBI Taxonomy" id="126957"/>
    <lineage>
        <taxon>Eukaryota</taxon>
        <taxon>Metazoa</taxon>
        <taxon>Ecdysozoa</taxon>
        <taxon>Arthropoda</taxon>
        <taxon>Myriapoda</taxon>
        <taxon>Chilopoda</taxon>
        <taxon>Pleurostigmophora</taxon>
        <taxon>Geophilomorpha</taxon>
        <taxon>Linotaeniidae</taxon>
        <taxon>Strigamia</taxon>
    </lineage>
</organism>
<dbReference type="STRING" id="126957.T1IH57"/>
<keyword evidence="1" id="KW-1133">Transmembrane helix</keyword>
<dbReference type="eggNOG" id="ENOG502QR56">
    <property type="taxonomic scope" value="Eukaryota"/>
</dbReference>
<dbReference type="EMBL" id="JH429716">
    <property type="status" value="NOT_ANNOTATED_CDS"/>
    <property type="molecule type" value="Genomic_DNA"/>
</dbReference>
<name>T1IH57_STRMM</name>
<dbReference type="PANTHER" id="PTHR47331">
    <property type="entry name" value="PHD-TYPE DOMAIN-CONTAINING PROTEIN"/>
    <property type="match status" value="1"/>
</dbReference>
<sequence length="784" mass="88482">MAEAKKVVERIGVKPEEENMGDVDDQQQAEHDLKAECVMWNLHVRMDCRKLNVAEGAADFLTIESAVGSCHEMNRELKRMWATRKTALEEEKYWQELAILEEIAIRIAGIDRRSQVAAAQNKEMLDRTVVPNVSRSPKTPGSLKNVTKLPKFEMPKFAGEAIEWKSFLSQFEAAVDRNEELADVTKFQYLLAACSGNAKKLIDSFKVEDDSYKPALEILKLNYESPVLIETALTEALRALPKLSSMKPISAVKTQVATAAQYARKLGLFGAGGKLAGRLMMMEILAKFPHELVLKHNSDCRPDLRDIDSMFAFFTEQIMSYELSECALAQQPSADAEQKTKAAKVPTEKSPGTMANLFTADAGKTKKLSPKSEKKVVCPFCAGDHAANTYTVVVDLEKRVQHVQSNRLCWNYLHTGHPVRTCPVKLSCWICGKRHYTSICRITKPKEVPPLAEVKTEGGAVVMVSEEINASLMVSCDSIQLQAFTAIASNEEGESIVVRGVLDTAAHRSFVTESLAKRLNLKRERRINMKTWKFEEAPKSGERGVYHLMLQLRFGGPARNFEVFSATELSEVKTCTDPGVRKMLEMQQLPLAEHFSVTSSQVDVLVGSDYLWAVGHAGRRRLTEYAGLTRTMFGWVFNGVVSIEELPRESVTAMCCAEEVHRIEDLWRMEAIGIVGAEKESDFVRKEFEETVLQEPNGRYSVAIPFNRKIEKLSSNWNAAISQDVLRYLWVKPEYFSKPYTWEWFFENLEVLRMIVVPFGLNASSFLLCAVIRRQARIREKEFE</sequence>
<dbReference type="Pfam" id="PF03564">
    <property type="entry name" value="DUF1759"/>
    <property type="match status" value="1"/>
</dbReference>
<dbReference type="PANTHER" id="PTHR47331:SF5">
    <property type="entry name" value="RIBONUCLEASE H"/>
    <property type="match status" value="1"/>
</dbReference>